<name>A0A2Z7CVM1_9LAMI</name>
<gene>
    <name evidence="2" type="ORF">F511_11565</name>
</gene>
<dbReference type="EMBL" id="KQ992334">
    <property type="protein sequence ID" value="KZV50788.1"/>
    <property type="molecule type" value="Genomic_DNA"/>
</dbReference>
<evidence type="ECO:0000256" key="1">
    <source>
        <dbReference type="SAM" id="MobiDB-lite"/>
    </source>
</evidence>
<evidence type="ECO:0000313" key="3">
    <source>
        <dbReference type="Proteomes" id="UP000250235"/>
    </source>
</evidence>
<keyword evidence="3" id="KW-1185">Reference proteome</keyword>
<feature type="region of interest" description="Disordered" evidence="1">
    <location>
        <begin position="316"/>
        <end position="348"/>
    </location>
</feature>
<organism evidence="2 3">
    <name type="scientific">Dorcoceras hygrometricum</name>
    <dbReference type="NCBI Taxonomy" id="472368"/>
    <lineage>
        <taxon>Eukaryota</taxon>
        <taxon>Viridiplantae</taxon>
        <taxon>Streptophyta</taxon>
        <taxon>Embryophyta</taxon>
        <taxon>Tracheophyta</taxon>
        <taxon>Spermatophyta</taxon>
        <taxon>Magnoliopsida</taxon>
        <taxon>eudicotyledons</taxon>
        <taxon>Gunneridae</taxon>
        <taxon>Pentapetalae</taxon>
        <taxon>asterids</taxon>
        <taxon>lamiids</taxon>
        <taxon>Lamiales</taxon>
        <taxon>Gesneriaceae</taxon>
        <taxon>Didymocarpoideae</taxon>
        <taxon>Trichosporeae</taxon>
        <taxon>Loxocarpinae</taxon>
        <taxon>Dorcoceras</taxon>
    </lineage>
</organism>
<protein>
    <submittedName>
        <fullName evidence="2">Spermine synthase</fullName>
    </submittedName>
</protein>
<dbReference type="AlphaFoldDB" id="A0A2Z7CVM1"/>
<dbReference type="Proteomes" id="UP000250235">
    <property type="component" value="Unassembled WGS sequence"/>
</dbReference>
<sequence>MHLLTKDAKYNSVIRPFNVYYFVSNGQIYTPGYKTEHKKLNEAELRRAKSKQCCANQNVNLRRTHITEHVKTMKNQLAQEHFPVSRTKLLHCAGLALSWFHYNAVRFELHAGFSTLTPLNELSHTVEAVVHLWSLGVLTAAGCGIGSVHAVVRSNLLVEPSEMEEGEISVFGALLLVFVQEQRAIAAHVSAARKFLKYFKSAAADSFDPLIINGPTQVVTDMSVVFSEIDAPFMPSSKKQDMKVEYRPLNDIVAKSLTAKAGSFDAVKGERFEIMVAISTEIKLVQADLGESVALHPLMVLNTKSIHTCKLKNQASVPKMDGKKHTGNKAGKVAEPKKKALQGRKQPATPSLQFRVHSHPEIFLPKKKFRTQRSSKIKPISAVRAGDAQESISEVADEEADVAQQGETASAPMEERIPDAIWNSGAGAPDEIAVGGTASADPHQEECFVHWSGCPATKTIEIREINWATHFLPKFDPATKHKEIPIAFEWPNPVEEHCTKVLKYIDERVAPWVTQFDHWKKFRTEVRLNSILSMIPIEELVKIEDDLMIRAETERVSELLLRRDLIRSKMVEEFLQKSMEKHWKPFVLDQLIIWAYMRELKHEAFGCAEETRTESASEHRSSSPIAEHQAPVGLAPVITIPSLSSLEKENNEDTLAFAIVQYTQALAEDITEAIDFSEAQAAVDSPISHSVDFQKQTTTITAIDTSVANMHDEQAYVKYDFQQLKRTIYKRIDDLLEWVEHSQASMESRIVTRIHENHQQMSTNVATLSYQIAEIVACLRDRGHAKQGESGINEKIALRVEDNSTQK</sequence>
<evidence type="ECO:0000313" key="2">
    <source>
        <dbReference type="EMBL" id="KZV50788.1"/>
    </source>
</evidence>
<reference evidence="2 3" key="1">
    <citation type="journal article" date="2015" name="Proc. Natl. Acad. Sci. U.S.A.">
        <title>The resurrection genome of Boea hygrometrica: A blueprint for survival of dehydration.</title>
        <authorList>
            <person name="Xiao L."/>
            <person name="Yang G."/>
            <person name="Zhang L."/>
            <person name="Yang X."/>
            <person name="Zhao S."/>
            <person name="Ji Z."/>
            <person name="Zhou Q."/>
            <person name="Hu M."/>
            <person name="Wang Y."/>
            <person name="Chen M."/>
            <person name="Xu Y."/>
            <person name="Jin H."/>
            <person name="Xiao X."/>
            <person name="Hu G."/>
            <person name="Bao F."/>
            <person name="Hu Y."/>
            <person name="Wan P."/>
            <person name="Li L."/>
            <person name="Deng X."/>
            <person name="Kuang T."/>
            <person name="Xiang C."/>
            <person name="Zhu J.K."/>
            <person name="Oliver M.J."/>
            <person name="He Y."/>
        </authorList>
    </citation>
    <scope>NUCLEOTIDE SEQUENCE [LARGE SCALE GENOMIC DNA]</scope>
    <source>
        <strain evidence="3">cv. XS01</strain>
    </source>
</reference>
<proteinExistence type="predicted"/>
<accession>A0A2Z7CVM1</accession>